<dbReference type="EMBL" id="CP146369">
    <property type="protein sequence ID" value="WWT54793.1"/>
    <property type="molecule type" value="Genomic_DNA"/>
</dbReference>
<proteinExistence type="predicted"/>
<dbReference type="RefSeq" id="WP_338577205.1">
    <property type="nucleotide sequence ID" value="NZ_CP146369.1"/>
</dbReference>
<evidence type="ECO:0000313" key="1">
    <source>
        <dbReference type="EMBL" id="WWT54793.1"/>
    </source>
</evidence>
<organism evidence="1 2">
    <name type="scientific">Brevundimonas olei</name>
    <dbReference type="NCBI Taxonomy" id="657642"/>
    <lineage>
        <taxon>Bacteria</taxon>
        <taxon>Pseudomonadati</taxon>
        <taxon>Pseudomonadota</taxon>
        <taxon>Alphaproteobacteria</taxon>
        <taxon>Caulobacterales</taxon>
        <taxon>Caulobacteraceae</taxon>
        <taxon>Brevundimonas</taxon>
    </lineage>
</organism>
<accession>A0ABZ2IB72</accession>
<protein>
    <submittedName>
        <fullName evidence="1">Uncharacterized protein</fullName>
    </submittedName>
</protein>
<gene>
    <name evidence="1" type="ORF">V8J38_16320</name>
</gene>
<sequence>MSTELTPEEADALREQLAAYDAAQHEAAKAANRAAMEPLTSIGLGTGGPLTCSLEQAVEAIRAVAPSMAAVDPGFPAYAFTVLPVVERLDHKLRALVTQNAPAPEEPEAPAEPEA</sequence>
<dbReference type="Proteomes" id="UP001363460">
    <property type="component" value="Chromosome"/>
</dbReference>
<name>A0ABZ2IB72_9CAUL</name>
<evidence type="ECO:0000313" key="2">
    <source>
        <dbReference type="Proteomes" id="UP001363460"/>
    </source>
</evidence>
<keyword evidence="2" id="KW-1185">Reference proteome</keyword>
<reference evidence="1 2" key="1">
    <citation type="submission" date="2024-02" db="EMBL/GenBank/DDBJ databases">
        <title>Distribution and functional of Brevundimonas-related endobacteria within Verticillium dahliae.</title>
        <authorList>
            <person name="Zeng H."/>
        </authorList>
    </citation>
    <scope>NUCLEOTIDE SEQUENCE [LARGE SCALE GENOMIC DNA]</scope>
    <source>
        <strain evidence="1 2">TRM 44200</strain>
    </source>
</reference>